<dbReference type="InterPro" id="IPR051761">
    <property type="entry name" value="MLP-like_ligand-binding"/>
</dbReference>
<feature type="compositionally biased region" description="Polar residues" evidence="1">
    <location>
        <begin position="49"/>
        <end position="69"/>
    </location>
</feature>
<feature type="compositionally biased region" description="Low complexity" evidence="1">
    <location>
        <begin position="20"/>
        <end position="29"/>
    </location>
</feature>
<dbReference type="AlphaFoldDB" id="A0AAE2CIH7"/>
<protein>
    <submittedName>
        <fullName evidence="3">Kirola</fullName>
    </submittedName>
</protein>
<feature type="compositionally biased region" description="Polar residues" evidence="1">
    <location>
        <begin position="9"/>
        <end position="19"/>
    </location>
</feature>
<feature type="compositionally biased region" description="Low complexity" evidence="1">
    <location>
        <begin position="77"/>
        <end position="97"/>
    </location>
</feature>
<evidence type="ECO:0000313" key="3">
    <source>
        <dbReference type="EMBL" id="KAK4423438.1"/>
    </source>
</evidence>
<reference evidence="3" key="1">
    <citation type="submission" date="2020-06" db="EMBL/GenBank/DDBJ databases">
        <authorList>
            <person name="Li T."/>
            <person name="Hu X."/>
            <person name="Zhang T."/>
            <person name="Song X."/>
            <person name="Zhang H."/>
            <person name="Dai N."/>
            <person name="Sheng W."/>
            <person name="Hou X."/>
            <person name="Wei L."/>
        </authorList>
    </citation>
    <scope>NUCLEOTIDE SEQUENCE</scope>
    <source>
        <strain evidence="3">3651</strain>
        <tissue evidence="3">Leaf</tissue>
    </source>
</reference>
<evidence type="ECO:0000259" key="2">
    <source>
        <dbReference type="SMART" id="SM01037"/>
    </source>
</evidence>
<gene>
    <name evidence="3" type="ORF">Salat_1926600</name>
</gene>
<keyword evidence="4" id="KW-1185">Reference proteome</keyword>
<dbReference type="Proteomes" id="UP001293254">
    <property type="component" value="Unassembled WGS sequence"/>
</dbReference>
<dbReference type="EMBL" id="JACGWO010000007">
    <property type="protein sequence ID" value="KAK4423438.1"/>
    <property type="molecule type" value="Genomic_DNA"/>
</dbReference>
<proteinExistence type="predicted"/>
<dbReference type="SMART" id="SM01037">
    <property type="entry name" value="Bet_v_1"/>
    <property type="match status" value="1"/>
</dbReference>
<evidence type="ECO:0000256" key="1">
    <source>
        <dbReference type="SAM" id="MobiDB-lite"/>
    </source>
</evidence>
<dbReference type="GO" id="GO:0006952">
    <property type="term" value="P:defense response"/>
    <property type="evidence" value="ECO:0007669"/>
    <property type="project" value="InterPro"/>
</dbReference>
<sequence>MEEAEHGQNETQSQTEISFQVSQSNVVSQTHTSFPKTSKLTARKRTLRSNKTIKCTQSRNNTVGQQQQLAFKPPRKAPSSTPTSSAPGETPSSSRHPSPAPRPDGEKKLSKERLEAIDEKNKSIRYKVVEGSLLEVYKSFEATMGVESNGEDKTVTWILEYEKKSETVLPDPHTLMDMCVVMTKDIERHHLS</sequence>
<accession>A0AAE2CIH7</accession>
<dbReference type="Pfam" id="PF00407">
    <property type="entry name" value="Bet_v_1"/>
    <property type="match status" value="1"/>
</dbReference>
<reference evidence="3" key="2">
    <citation type="journal article" date="2024" name="Plant">
        <title>Genomic evolution and insights into agronomic trait innovations of Sesamum species.</title>
        <authorList>
            <person name="Miao H."/>
            <person name="Wang L."/>
            <person name="Qu L."/>
            <person name="Liu H."/>
            <person name="Sun Y."/>
            <person name="Le M."/>
            <person name="Wang Q."/>
            <person name="Wei S."/>
            <person name="Zheng Y."/>
            <person name="Lin W."/>
            <person name="Duan Y."/>
            <person name="Cao H."/>
            <person name="Xiong S."/>
            <person name="Wang X."/>
            <person name="Wei L."/>
            <person name="Li C."/>
            <person name="Ma Q."/>
            <person name="Ju M."/>
            <person name="Zhao R."/>
            <person name="Li G."/>
            <person name="Mu C."/>
            <person name="Tian Q."/>
            <person name="Mei H."/>
            <person name="Zhang T."/>
            <person name="Gao T."/>
            <person name="Zhang H."/>
        </authorList>
    </citation>
    <scope>NUCLEOTIDE SEQUENCE</scope>
    <source>
        <strain evidence="3">3651</strain>
    </source>
</reference>
<organism evidence="3 4">
    <name type="scientific">Sesamum alatum</name>
    <dbReference type="NCBI Taxonomy" id="300844"/>
    <lineage>
        <taxon>Eukaryota</taxon>
        <taxon>Viridiplantae</taxon>
        <taxon>Streptophyta</taxon>
        <taxon>Embryophyta</taxon>
        <taxon>Tracheophyta</taxon>
        <taxon>Spermatophyta</taxon>
        <taxon>Magnoliopsida</taxon>
        <taxon>eudicotyledons</taxon>
        <taxon>Gunneridae</taxon>
        <taxon>Pentapetalae</taxon>
        <taxon>asterids</taxon>
        <taxon>lamiids</taxon>
        <taxon>Lamiales</taxon>
        <taxon>Pedaliaceae</taxon>
        <taxon>Sesamum</taxon>
    </lineage>
</organism>
<comment type="caution">
    <text evidence="3">The sequence shown here is derived from an EMBL/GenBank/DDBJ whole genome shotgun (WGS) entry which is preliminary data.</text>
</comment>
<dbReference type="InterPro" id="IPR000916">
    <property type="entry name" value="Bet_v_I/MLP"/>
</dbReference>
<feature type="compositionally biased region" description="Polar residues" evidence="1">
    <location>
        <begin position="30"/>
        <end position="40"/>
    </location>
</feature>
<feature type="region of interest" description="Disordered" evidence="1">
    <location>
        <begin position="1"/>
        <end position="109"/>
    </location>
</feature>
<name>A0AAE2CIH7_9LAMI</name>
<evidence type="ECO:0000313" key="4">
    <source>
        <dbReference type="Proteomes" id="UP001293254"/>
    </source>
</evidence>
<feature type="domain" description="Bet v I/Major latex protein" evidence="2">
    <location>
        <begin position="64"/>
        <end position="192"/>
    </location>
</feature>
<dbReference type="InterPro" id="IPR023393">
    <property type="entry name" value="START-like_dom_sf"/>
</dbReference>
<dbReference type="Gene3D" id="3.30.530.20">
    <property type="match status" value="1"/>
</dbReference>
<dbReference type="PANTHER" id="PTHR31907">
    <property type="entry name" value="MLP-LIKE PROTEIN 423"/>
    <property type="match status" value="1"/>
</dbReference>
<dbReference type="SUPFAM" id="SSF55961">
    <property type="entry name" value="Bet v1-like"/>
    <property type="match status" value="1"/>
</dbReference>